<feature type="transmembrane region" description="Helical" evidence="1">
    <location>
        <begin position="6"/>
        <end position="25"/>
    </location>
</feature>
<accession>A0A382BUG5</accession>
<keyword evidence="1" id="KW-1133">Transmembrane helix</keyword>
<keyword evidence="1" id="KW-0812">Transmembrane</keyword>
<reference evidence="2" key="1">
    <citation type="submission" date="2018-05" db="EMBL/GenBank/DDBJ databases">
        <authorList>
            <person name="Lanie J.A."/>
            <person name="Ng W.-L."/>
            <person name="Kazmierczak K.M."/>
            <person name="Andrzejewski T.M."/>
            <person name="Davidsen T.M."/>
            <person name="Wayne K.J."/>
            <person name="Tettelin H."/>
            <person name="Glass J.I."/>
            <person name="Rusch D."/>
            <person name="Podicherti R."/>
            <person name="Tsui H.-C.T."/>
            <person name="Winkler M.E."/>
        </authorList>
    </citation>
    <scope>NUCLEOTIDE SEQUENCE</scope>
</reference>
<evidence type="ECO:0000313" key="2">
    <source>
        <dbReference type="EMBL" id="SVB17435.1"/>
    </source>
</evidence>
<name>A0A382BUG5_9ZZZZ</name>
<protein>
    <submittedName>
        <fullName evidence="2">Uncharacterized protein</fullName>
    </submittedName>
</protein>
<keyword evidence="1" id="KW-0472">Membrane</keyword>
<organism evidence="2">
    <name type="scientific">marine metagenome</name>
    <dbReference type="NCBI Taxonomy" id="408172"/>
    <lineage>
        <taxon>unclassified sequences</taxon>
        <taxon>metagenomes</taxon>
        <taxon>ecological metagenomes</taxon>
    </lineage>
</organism>
<dbReference type="AlphaFoldDB" id="A0A382BUG5"/>
<proteinExistence type="predicted"/>
<gene>
    <name evidence="2" type="ORF">METZ01_LOCUS170289</name>
</gene>
<evidence type="ECO:0000256" key="1">
    <source>
        <dbReference type="SAM" id="Phobius"/>
    </source>
</evidence>
<dbReference type="EMBL" id="UINC01031420">
    <property type="protein sequence ID" value="SVB17435.1"/>
    <property type="molecule type" value="Genomic_DNA"/>
</dbReference>
<sequence length="27" mass="3049">MSVLVAATFAAYYNSFDGVWIFMIISM</sequence>